<dbReference type="AlphaFoldDB" id="A0A815J5X2"/>
<sequence length="101" mass="11581">MGKTGCGPLLIVIIRFSSLLGNVEFLSPLKESPIRRHKRFIKNEHNTMVEGYTLLKSIETLQNELKTINTDDNNKILNELIEQYHEQLKNCNSSLVEIISI</sequence>
<keyword evidence="1" id="KW-0732">Signal</keyword>
<accession>A0A815J5X2</accession>
<feature type="signal peptide" evidence="1">
    <location>
        <begin position="1"/>
        <end position="21"/>
    </location>
</feature>
<evidence type="ECO:0000313" key="2">
    <source>
        <dbReference type="EMBL" id="CAF1374996.1"/>
    </source>
</evidence>
<comment type="caution">
    <text evidence="2">The sequence shown here is derived from an EMBL/GenBank/DDBJ whole genome shotgun (WGS) entry which is preliminary data.</text>
</comment>
<evidence type="ECO:0000313" key="3">
    <source>
        <dbReference type="Proteomes" id="UP000663882"/>
    </source>
</evidence>
<proteinExistence type="predicted"/>
<name>A0A815J5X2_9BILA</name>
<protein>
    <submittedName>
        <fullName evidence="2">Uncharacterized protein</fullName>
    </submittedName>
</protein>
<dbReference type="Proteomes" id="UP000663882">
    <property type="component" value="Unassembled WGS sequence"/>
</dbReference>
<evidence type="ECO:0000256" key="1">
    <source>
        <dbReference type="SAM" id="SignalP"/>
    </source>
</evidence>
<reference evidence="2" key="1">
    <citation type="submission" date="2021-02" db="EMBL/GenBank/DDBJ databases">
        <authorList>
            <person name="Nowell W R."/>
        </authorList>
    </citation>
    <scope>NUCLEOTIDE SEQUENCE</scope>
</reference>
<dbReference type="EMBL" id="CAJNOO010004262">
    <property type="protein sequence ID" value="CAF1374996.1"/>
    <property type="molecule type" value="Genomic_DNA"/>
</dbReference>
<organism evidence="2 3">
    <name type="scientific">Rotaria sordida</name>
    <dbReference type="NCBI Taxonomy" id="392033"/>
    <lineage>
        <taxon>Eukaryota</taxon>
        <taxon>Metazoa</taxon>
        <taxon>Spiralia</taxon>
        <taxon>Gnathifera</taxon>
        <taxon>Rotifera</taxon>
        <taxon>Eurotatoria</taxon>
        <taxon>Bdelloidea</taxon>
        <taxon>Philodinida</taxon>
        <taxon>Philodinidae</taxon>
        <taxon>Rotaria</taxon>
    </lineage>
</organism>
<feature type="chain" id="PRO_5032946075" evidence="1">
    <location>
        <begin position="22"/>
        <end position="101"/>
    </location>
</feature>
<gene>
    <name evidence="2" type="ORF">RFH988_LOCUS33542</name>
</gene>